<evidence type="ECO:0000313" key="1">
    <source>
        <dbReference type="EMBL" id="SCM82464.1"/>
    </source>
</evidence>
<gene>
    <name evidence="1" type="ORF">KL86SPO_50235</name>
</gene>
<dbReference type="AlphaFoldDB" id="A0A212LXY8"/>
<reference evidence="1" key="1">
    <citation type="submission" date="2016-08" db="EMBL/GenBank/DDBJ databases">
        <authorList>
            <person name="Seilhamer J.J."/>
        </authorList>
    </citation>
    <scope>NUCLEOTIDE SEQUENCE</scope>
    <source>
        <strain evidence="1">86</strain>
    </source>
</reference>
<organism evidence="1">
    <name type="scientific">uncultured Sporomusa sp</name>
    <dbReference type="NCBI Taxonomy" id="307249"/>
    <lineage>
        <taxon>Bacteria</taxon>
        <taxon>Bacillati</taxon>
        <taxon>Bacillota</taxon>
        <taxon>Negativicutes</taxon>
        <taxon>Selenomonadales</taxon>
        <taxon>Sporomusaceae</taxon>
        <taxon>Sporomusa</taxon>
        <taxon>environmental samples</taxon>
    </lineage>
</organism>
<protein>
    <submittedName>
        <fullName evidence="1">Uncharacterized protein</fullName>
    </submittedName>
</protein>
<accession>A0A212LXY8</accession>
<proteinExistence type="predicted"/>
<sequence>MKVNNNGQYVLERLAITQDYFTVYTANANRIDLFDIEEAKIIVTFYTTAKGFIDTLNAWDKCIEKYDNMVLESMMNKTFNEHEVNERINNILGDVPVQYAVILEHQTLIFGQLEAVKSILQKRVKQFF</sequence>
<dbReference type="EMBL" id="FMJE01000005">
    <property type="protein sequence ID" value="SCM82464.1"/>
    <property type="molecule type" value="Genomic_DNA"/>
</dbReference>
<dbReference type="RefSeq" id="WP_288185137.1">
    <property type="nucleotide sequence ID" value="NZ_LT608335.1"/>
</dbReference>
<name>A0A212LXY8_9FIRM</name>